<comment type="pathway">
    <text evidence="1 4">Quinol/quinone metabolism; menaquinone biosynthesis.</text>
</comment>
<keyword evidence="6" id="KW-1185">Reference proteome</keyword>
<reference evidence="5 6" key="1">
    <citation type="journal article" date="2016" name="Int. J. Syst. Evol. Microbiol.">
        <title>Caldimicrobium thiodismutans sp. nov., a sulfur-disproportionating bacterium isolated from a hot spring, and emended description of the genus Caldimicrobium.</title>
        <authorList>
            <person name="Kojima H."/>
            <person name="Umezawa K."/>
            <person name="Fukui M."/>
        </authorList>
    </citation>
    <scope>NUCLEOTIDE SEQUENCE [LARGE SCALE GENOMIC DNA]</scope>
    <source>
        <strain evidence="5 6">TF1</strain>
    </source>
</reference>
<evidence type="ECO:0000256" key="1">
    <source>
        <dbReference type="ARBA" id="ARBA00004863"/>
    </source>
</evidence>
<dbReference type="KEGG" id="cthi:THC_0244"/>
<dbReference type="UniPathway" id="UPA00079"/>
<comment type="catalytic activity">
    <reaction evidence="4">
        <text>chorismate = 3-[(1-carboxyvinyl)-oxy]benzoate + H2O</text>
        <dbReference type="Rhea" id="RHEA:40051"/>
        <dbReference type="ChEBI" id="CHEBI:15377"/>
        <dbReference type="ChEBI" id="CHEBI:29748"/>
        <dbReference type="ChEBI" id="CHEBI:76981"/>
        <dbReference type="EC" id="4.2.1.151"/>
    </reaction>
</comment>
<evidence type="ECO:0000313" key="5">
    <source>
        <dbReference type="EMBL" id="BAU22644.1"/>
    </source>
</evidence>
<dbReference type="PANTHER" id="PTHR37690">
    <property type="entry name" value="CHORISMATE DEHYDRATASE"/>
    <property type="match status" value="1"/>
</dbReference>
<accession>A0A0U5AKM9</accession>
<dbReference type="InterPro" id="IPR003773">
    <property type="entry name" value="Menaquinone_biosynth"/>
</dbReference>
<dbReference type="Gene3D" id="3.40.190.10">
    <property type="entry name" value="Periplasmic binding protein-like II"/>
    <property type="match status" value="2"/>
</dbReference>
<organism evidence="5 6">
    <name type="scientific">Caldimicrobium thiodismutans</name>
    <dbReference type="NCBI Taxonomy" id="1653476"/>
    <lineage>
        <taxon>Bacteria</taxon>
        <taxon>Pseudomonadati</taxon>
        <taxon>Thermodesulfobacteriota</taxon>
        <taxon>Thermodesulfobacteria</taxon>
        <taxon>Thermodesulfobacteriales</taxon>
        <taxon>Thermodesulfobacteriaceae</taxon>
        <taxon>Caldimicrobium</taxon>
    </lineage>
</organism>
<evidence type="ECO:0000256" key="2">
    <source>
        <dbReference type="ARBA" id="ARBA00022428"/>
    </source>
</evidence>
<dbReference type="EC" id="4.2.1.151" evidence="4"/>
<dbReference type="GO" id="GO:0009234">
    <property type="term" value="P:menaquinone biosynthetic process"/>
    <property type="evidence" value="ECO:0007669"/>
    <property type="project" value="UniProtKB-UniRule"/>
</dbReference>
<dbReference type="InterPro" id="IPR030868">
    <property type="entry name" value="MqnA"/>
</dbReference>
<dbReference type="CDD" id="cd13634">
    <property type="entry name" value="PBP2_Sco4506"/>
    <property type="match status" value="1"/>
</dbReference>
<dbReference type="SUPFAM" id="SSF53850">
    <property type="entry name" value="Periplasmic binding protein-like II"/>
    <property type="match status" value="1"/>
</dbReference>
<dbReference type="HAMAP" id="MF_00995">
    <property type="entry name" value="MqnA"/>
    <property type="match status" value="1"/>
</dbReference>
<dbReference type="Pfam" id="PF02621">
    <property type="entry name" value="VitK2_biosynth"/>
    <property type="match status" value="1"/>
</dbReference>
<evidence type="ECO:0000313" key="6">
    <source>
        <dbReference type="Proteomes" id="UP000068196"/>
    </source>
</evidence>
<dbReference type="EMBL" id="AP014945">
    <property type="protein sequence ID" value="BAU22644.1"/>
    <property type="molecule type" value="Genomic_DNA"/>
</dbReference>
<dbReference type="AlphaFoldDB" id="A0A0U5AKM9"/>
<dbReference type="STRING" id="1653476.THC_0244"/>
<dbReference type="OrthoDB" id="9810112at2"/>
<dbReference type="Proteomes" id="UP000068196">
    <property type="component" value="Chromosome"/>
</dbReference>
<comment type="similarity">
    <text evidence="4">Belongs to the MqnA/MqnD family. MqnA subfamily.</text>
</comment>
<dbReference type="PANTHER" id="PTHR37690:SF1">
    <property type="entry name" value="CHORISMATE DEHYDRATASE"/>
    <property type="match status" value="1"/>
</dbReference>
<dbReference type="RefSeq" id="WP_068512161.1">
    <property type="nucleotide sequence ID" value="NZ_AP014945.1"/>
</dbReference>
<keyword evidence="2 4" id="KW-0474">Menaquinone biosynthesis</keyword>
<reference evidence="6" key="2">
    <citation type="journal article" date="2016" name="Int. J. Syst. Evol. Microbiol.">
        <title>Caldimicrobium thiodismutans sp. nov., a sulfur-disproportionating bacterium isolated from a hot spring.</title>
        <authorList>
            <person name="Kojima H."/>
            <person name="Umezawa K."/>
            <person name="Fukui M."/>
        </authorList>
    </citation>
    <scope>NUCLEOTIDE SEQUENCE [LARGE SCALE GENOMIC DNA]</scope>
    <source>
        <strain evidence="6">TF1</strain>
    </source>
</reference>
<gene>
    <name evidence="4" type="primary">mqnA</name>
    <name evidence="5" type="ORF">THC_0244</name>
</gene>
<sequence>MLVFSSNSLLKIGLPRYLNTLPLLHFLKVEGVADLYLLTPSEINSALQNKELQAGLASSLFYAKNFKDFLILPDLSISTVGKVRSVILYHKVPLPELNQCPLGITPETETSFGLLRIILEEFFHIKPEYLILKKKIIQGALKEELFKLSGYLAIGDEALLLEREEVFPFSTDLAEIWLKKTHLPFVFALFIARKDLLDTEREKLKIFLSALYLSRAKGLSALQEIVETSHLPLNKDFALKYLHHLEFDFSGLKQRAFLHFCKLLYKKRIIKEVPKLYFFEL</sequence>
<evidence type="ECO:0000256" key="3">
    <source>
        <dbReference type="ARBA" id="ARBA00023239"/>
    </source>
</evidence>
<name>A0A0U5AKM9_9BACT</name>
<protein>
    <recommendedName>
        <fullName evidence="4">Chorismate dehydratase</fullName>
        <ecNumber evidence="4">4.2.1.151</ecNumber>
    </recommendedName>
    <alternativeName>
        <fullName evidence="4">Menaquinone biosynthetic enzyme MqnA</fullName>
    </alternativeName>
</protein>
<evidence type="ECO:0000256" key="4">
    <source>
        <dbReference type="HAMAP-Rule" id="MF_00995"/>
    </source>
</evidence>
<comment type="function">
    <text evidence="4">Catalyzes the dehydration of chorismate into 3-[(1-carboxyvinyl)oxy]benzoate, a step in the biosynthesis of menaquinone (MK, vitamin K2).</text>
</comment>
<dbReference type="GO" id="GO:0016836">
    <property type="term" value="F:hydro-lyase activity"/>
    <property type="evidence" value="ECO:0007669"/>
    <property type="project" value="UniProtKB-UniRule"/>
</dbReference>
<keyword evidence="3 4" id="KW-0456">Lyase</keyword>
<proteinExistence type="inferred from homology"/>
<dbReference type="PATRIC" id="fig|1653476.3.peg.249"/>